<sequence length="294" mass="33337">MKIKVITLMTLFFLVVSCAKKDKNETTDTTVVDSTEVVVNDDHNAKNSLDYMGMYQGILPCADCEGIETTLWIDENNYVLFTNYLGKKSKTKSEFRGSYVWNNEGNTIILEGIENAPNRYFVGENYLKQLDMDGNKIEGDLAEKYVLQKKSNVKVLPPPPPPAPILIKDVSYHPKSLENTSLIKNKWRLVELNGKPVINNNDHKKEMFIQLNNESRYSAFAGCNNMMGGFELKDEKSLIKFTKGASTMMACPDMTTEQEFAEMLEKVDNYSINGNSLSFNRARMAPLARFEAMK</sequence>
<name>A0ABY4KCA2_9FLAO</name>
<evidence type="ECO:0000256" key="1">
    <source>
        <dbReference type="SAM" id="SignalP"/>
    </source>
</evidence>
<dbReference type="PANTHER" id="PTHR35535">
    <property type="entry name" value="HEAT SHOCK PROTEIN HSLJ"/>
    <property type="match status" value="1"/>
</dbReference>
<dbReference type="Proteomes" id="UP000830583">
    <property type="component" value="Chromosome"/>
</dbReference>
<keyword evidence="1" id="KW-0732">Signal</keyword>
<organism evidence="3 4">
    <name type="scientific">Flavobacterium azooxidireducens</name>
    <dbReference type="NCBI Taxonomy" id="1871076"/>
    <lineage>
        <taxon>Bacteria</taxon>
        <taxon>Pseudomonadati</taxon>
        <taxon>Bacteroidota</taxon>
        <taxon>Flavobacteriia</taxon>
        <taxon>Flavobacteriales</taxon>
        <taxon>Flavobacteriaceae</taxon>
        <taxon>Flavobacterium</taxon>
    </lineage>
</organism>
<dbReference type="InterPro" id="IPR007298">
    <property type="entry name" value="Cu-R_lipoprotein_NlpE"/>
</dbReference>
<dbReference type="EMBL" id="CP096205">
    <property type="protein sequence ID" value="UPQ78425.1"/>
    <property type="molecule type" value="Genomic_DNA"/>
</dbReference>
<accession>A0ABY4KCA2</accession>
<gene>
    <name evidence="3" type="ORF">M0M57_12440</name>
</gene>
<dbReference type="Pfam" id="PF03724">
    <property type="entry name" value="META"/>
    <property type="match status" value="1"/>
</dbReference>
<evidence type="ECO:0000313" key="4">
    <source>
        <dbReference type="Proteomes" id="UP000830583"/>
    </source>
</evidence>
<dbReference type="PANTHER" id="PTHR35535:SF1">
    <property type="entry name" value="HEAT SHOCK PROTEIN HSLJ"/>
    <property type="match status" value="1"/>
</dbReference>
<dbReference type="InterPro" id="IPR038670">
    <property type="entry name" value="HslJ-like_sf"/>
</dbReference>
<feature type="signal peptide" evidence="1">
    <location>
        <begin position="1"/>
        <end position="19"/>
    </location>
</feature>
<evidence type="ECO:0000259" key="2">
    <source>
        <dbReference type="Pfam" id="PF03724"/>
    </source>
</evidence>
<dbReference type="Gene3D" id="2.40.128.270">
    <property type="match status" value="1"/>
</dbReference>
<dbReference type="Pfam" id="PF04170">
    <property type="entry name" value="NlpE"/>
    <property type="match status" value="1"/>
</dbReference>
<protein>
    <submittedName>
        <fullName evidence="3">Copper resistance protein NlpE N-terminal domain-containing protein</fullName>
    </submittedName>
</protein>
<feature type="chain" id="PRO_5045425330" evidence="1">
    <location>
        <begin position="20"/>
        <end position="294"/>
    </location>
</feature>
<keyword evidence="4" id="KW-1185">Reference proteome</keyword>
<evidence type="ECO:0000313" key="3">
    <source>
        <dbReference type="EMBL" id="UPQ78425.1"/>
    </source>
</evidence>
<dbReference type="Gene3D" id="2.40.128.640">
    <property type="match status" value="1"/>
</dbReference>
<reference evidence="3" key="1">
    <citation type="submission" date="2022-04" db="EMBL/GenBank/DDBJ databases">
        <title>Consumption of N2O by Flavobacterium azooxidireducens sp. nov. isolated from Decomposing Leaf Litter of Phragmites australis (Cav.).</title>
        <authorList>
            <person name="Behrendt U."/>
            <person name="Spanner T."/>
            <person name="Augustin J."/>
            <person name="Horn M.A."/>
            <person name="Kolb S."/>
            <person name="Ulrich A."/>
        </authorList>
    </citation>
    <scope>NUCLEOTIDE SEQUENCE</scope>
    <source>
        <strain evidence="3">IGB 4-14</strain>
    </source>
</reference>
<dbReference type="PROSITE" id="PS51257">
    <property type="entry name" value="PROKAR_LIPOPROTEIN"/>
    <property type="match status" value="1"/>
</dbReference>
<dbReference type="RefSeq" id="WP_248433351.1">
    <property type="nucleotide sequence ID" value="NZ_CP096205.1"/>
</dbReference>
<proteinExistence type="predicted"/>
<dbReference type="InterPro" id="IPR053147">
    <property type="entry name" value="Hsp_HslJ-like"/>
</dbReference>
<dbReference type="InterPro" id="IPR005184">
    <property type="entry name" value="DUF306_Meta_HslJ"/>
</dbReference>
<feature type="domain" description="DUF306" evidence="2">
    <location>
        <begin position="181"/>
        <end position="291"/>
    </location>
</feature>